<feature type="compositionally biased region" description="Basic residues" evidence="1">
    <location>
        <begin position="148"/>
        <end position="166"/>
    </location>
</feature>
<gene>
    <name evidence="3" type="ORF">PSTT_17093</name>
</gene>
<keyword evidence="4" id="KW-1185">Reference proteome</keyword>
<feature type="region of interest" description="Disordered" evidence="1">
    <location>
        <begin position="69"/>
        <end position="199"/>
    </location>
</feature>
<evidence type="ECO:0000313" key="4">
    <source>
        <dbReference type="Proteomes" id="UP000239156"/>
    </source>
</evidence>
<feature type="compositionally biased region" description="Basic and acidic residues" evidence="1">
    <location>
        <begin position="167"/>
        <end position="177"/>
    </location>
</feature>
<sequence>MDPTTSEWYEVNLPWPVSYFPSIFRFLSLAYIAPIILLSFVDVGGYLLFKLFYKPFGNYPMYSYFKQAPPREEGDSEPNSPRHKGKKGMRRAGGGGEESERCTTSSSSEASSTLSSPIIQPTIALDNSTAYPPHQDPTDDDDEDHSLKQTHRKTSLRRRSSSKKNRKSDESKSDSRRLNVGFEGPMLDFKSPTASDYEE</sequence>
<dbReference type="Proteomes" id="UP000239156">
    <property type="component" value="Unassembled WGS sequence"/>
</dbReference>
<dbReference type="EMBL" id="PKSL01000472">
    <property type="protein sequence ID" value="POV93979.1"/>
    <property type="molecule type" value="Genomic_DNA"/>
</dbReference>
<protein>
    <submittedName>
        <fullName evidence="3">Uncharacterized protein</fullName>
    </submittedName>
</protein>
<organism evidence="3 4">
    <name type="scientific">Puccinia striiformis</name>
    <dbReference type="NCBI Taxonomy" id="27350"/>
    <lineage>
        <taxon>Eukaryota</taxon>
        <taxon>Fungi</taxon>
        <taxon>Dikarya</taxon>
        <taxon>Basidiomycota</taxon>
        <taxon>Pucciniomycotina</taxon>
        <taxon>Pucciniomycetes</taxon>
        <taxon>Pucciniales</taxon>
        <taxon>Pucciniaceae</taxon>
        <taxon>Puccinia</taxon>
    </lineage>
</organism>
<evidence type="ECO:0000313" key="3">
    <source>
        <dbReference type="EMBL" id="POV93979.1"/>
    </source>
</evidence>
<accession>A0A2S4U9P1</accession>
<feature type="transmembrane region" description="Helical" evidence="2">
    <location>
        <begin position="23"/>
        <end position="49"/>
    </location>
</feature>
<keyword evidence="2" id="KW-0472">Membrane</keyword>
<comment type="caution">
    <text evidence="3">The sequence shown here is derived from an EMBL/GenBank/DDBJ whole genome shotgun (WGS) entry which is preliminary data.</text>
</comment>
<reference evidence="3" key="1">
    <citation type="submission" date="2017-12" db="EMBL/GenBank/DDBJ databases">
        <title>Gene loss provides genomic basis for host adaptation in cereal stripe rust fungi.</title>
        <authorList>
            <person name="Xia C."/>
        </authorList>
    </citation>
    <scope>NUCLEOTIDE SEQUENCE [LARGE SCALE GENOMIC DNA]</scope>
    <source>
        <strain evidence="3">93-210</strain>
    </source>
</reference>
<dbReference type="AlphaFoldDB" id="A0A2S4U9P1"/>
<feature type="compositionally biased region" description="Basic residues" evidence="1">
    <location>
        <begin position="81"/>
        <end position="90"/>
    </location>
</feature>
<feature type="compositionally biased region" description="Low complexity" evidence="1">
    <location>
        <begin position="102"/>
        <end position="116"/>
    </location>
</feature>
<dbReference type="VEuPathDB" id="FungiDB:PSTT_17093"/>
<keyword evidence="2" id="KW-1133">Transmembrane helix</keyword>
<evidence type="ECO:0000256" key="2">
    <source>
        <dbReference type="SAM" id="Phobius"/>
    </source>
</evidence>
<name>A0A2S4U9P1_9BASI</name>
<keyword evidence="2" id="KW-0812">Transmembrane</keyword>
<dbReference type="VEuPathDB" id="FungiDB:PSHT_07128"/>
<proteinExistence type="predicted"/>
<evidence type="ECO:0000256" key="1">
    <source>
        <dbReference type="SAM" id="MobiDB-lite"/>
    </source>
</evidence>